<dbReference type="RefSeq" id="WP_104206074.1">
    <property type="nucleotide sequence ID" value="NZ_PHNF01000001.1"/>
</dbReference>
<reference evidence="8 9" key="1">
    <citation type="submission" date="2017-11" db="EMBL/GenBank/DDBJ databases">
        <title>Genome sequence of Mesoplasma corruscae ELCA-2 (ATCC 49579).</title>
        <authorList>
            <person name="Lo W.-S."/>
            <person name="Kuo C.-H."/>
        </authorList>
    </citation>
    <scope>NUCLEOTIDE SEQUENCE [LARGE SCALE GENOMIC DNA]</scope>
    <source>
        <strain evidence="8 9">ELCA-2</strain>
    </source>
</reference>
<dbReference type="OrthoDB" id="389699at2"/>
<keyword evidence="6" id="KW-0131">Cell cycle</keyword>
<dbReference type="PANTHER" id="PTHR35794:SF2">
    <property type="entry name" value="CELL DIVISION PROTEIN DIVIVA"/>
    <property type="match status" value="1"/>
</dbReference>
<dbReference type="NCBIfam" id="TIGR03544">
    <property type="entry name" value="DivI1A_domain"/>
    <property type="match status" value="1"/>
</dbReference>
<gene>
    <name evidence="8" type="ORF">MCORR_v1c00990</name>
</gene>
<dbReference type="Proteomes" id="UP000239785">
    <property type="component" value="Unassembled WGS sequence"/>
</dbReference>
<keyword evidence="4" id="KW-0132">Cell division</keyword>
<proteinExistence type="inferred from homology"/>
<protein>
    <recommendedName>
        <fullName evidence="10">DivIVA domain-containing protein</fullName>
    </recommendedName>
</protein>
<evidence type="ECO:0000256" key="6">
    <source>
        <dbReference type="ARBA" id="ARBA00023306"/>
    </source>
</evidence>
<dbReference type="PANTHER" id="PTHR35794">
    <property type="entry name" value="CELL DIVISION PROTEIN DIVIVA"/>
    <property type="match status" value="1"/>
</dbReference>
<dbReference type="Gene3D" id="6.10.250.660">
    <property type="match status" value="1"/>
</dbReference>
<dbReference type="InterPro" id="IPR007793">
    <property type="entry name" value="DivIVA_fam"/>
</dbReference>
<evidence type="ECO:0000256" key="1">
    <source>
        <dbReference type="ARBA" id="ARBA00004496"/>
    </source>
</evidence>
<keyword evidence="3" id="KW-0963">Cytoplasm</keyword>
<evidence type="ECO:0008006" key="10">
    <source>
        <dbReference type="Google" id="ProtNLM"/>
    </source>
</evidence>
<comment type="caution">
    <text evidence="8">The sequence shown here is derived from an EMBL/GenBank/DDBJ whole genome shotgun (WGS) entry which is preliminary data.</text>
</comment>
<evidence type="ECO:0000313" key="8">
    <source>
        <dbReference type="EMBL" id="PPE06471.1"/>
    </source>
</evidence>
<dbReference type="GO" id="GO:0051301">
    <property type="term" value="P:cell division"/>
    <property type="evidence" value="ECO:0007669"/>
    <property type="project" value="UniProtKB-KW"/>
</dbReference>
<sequence length="111" mass="13084">MANKITPQEITKKIFGTELSGYKIESVNNFLDKVSIDLEYYINQINDLEKSINKLNDLNKKYADDISMYQKAINKLHEENKQITKEKLSDFNVIKSIEEIRETLREIKEKI</sequence>
<dbReference type="InterPro" id="IPR019933">
    <property type="entry name" value="DivIVA_domain"/>
</dbReference>
<keyword evidence="9" id="KW-1185">Reference proteome</keyword>
<keyword evidence="5 7" id="KW-0175">Coiled coil</keyword>
<evidence type="ECO:0000256" key="3">
    <source>
        <dbReference type="ARBA" id="ARBA00022490"/>
    </source>
</evidence>
<evidence type="ECO:0000256" key="4">
    <source>
        <dbReference type="ARBA" id="ARBA00022618"/>
    </source>
</evidence>
<organism evidence="8 9">
    <name type="scientific">Mesoplasma corruscae</name>
    <dbReference type="NCBI Taxonomy" id="216874"/>
    <lineage>
        <taxon>Bacteria</taxon>
        <taxon>Bacillati</taxon>
        <taxon>Mycoplasmatota</taxon>
        <taxon>Mollicutes</taxon>
        <taxon>Entomoplasmatales</taxon>
        <taxon>Entomoplasmataceae</taxon>
        <taxon>Mesoplasma</taxon>
    </lineage>
</organism>
<dbReference type="GO" id="GO:0005737">
    <property type="term" value="C:cytoplasm"/>
    <property type="evidence" value="ECO:0007669"/>
    <property type="project" value="UniProtKB-SubCell"/>
</dbReference>
<accession>A0A2S5RGQ1</accession>
<evidence type="ECO:0000256" key="5">
    <source>
        <dbReference type="ARBA" id="ARBA00023054"/>
    </source>
</evidence>
<feature type="coiled-coil region" evidence="7">
    <location>
        <begin position="38"/>
        <end position="86"/>
    </location>
</feature>
<dbReference type="Pfam" id="PF05103">
    <property type="entry name" value="DivIVA"/>
    <property type="match status" value="1"/>
</dbReference>
<comment type="subcellular location">
    <subcellularLocation>
        <location evidence="1">Cytoplasm</location>
    </subcellularLocation>
</comment>
<evidence type="ECO:0000256" key="2">
    <source>
        <dbReference type="ARBA" id="ARBA00009008"/>
    </source>
</evidence>
<comment type="similarity">
    <text evidence="2">Belongs to the DivIVA family.</text>
</comment>
<dbReference type="AlphaFoldDB" id="A0A2S5RGQ1"/>
<name>A0A2S5RGQ1_9MOLU</name>
<dbReference type="EMBL" id="PHNF01000001">
    <property type="protein sequence ID" value="PPE06471.1"/>
    <property type="molecule type" value="Genomic_DNA"/>
</dbReference>
<evidence type="ECO:0000313" key="9">
    <source>
        <dbReference type="Proteomes" id="UP000239785"/>
    </source>
</evidence>
<evidence type="ECO:0000256" key="7">
    <source>
        <dbReference type="SAM" id="Coils"/>
    </source>
</evidence>